<dbReference type="Gene3D" id="1.25.40.10">
    <property type="entry name" value="Tetratricopeptide repeat domain"/>
    <property type="match status" value="1"/>
</dbReference>
<dbReference type="Pfam" id="PF12921">
    <property type="entry name" value="ATP13"/>
    <property type="match status" value="1"/>
</dbReference>
<dbReference type="PANTHER" id="PTHR47932">
    <property type="entry name" value="ATPASE EXPRESSION PROTEIN 3"/>
    <property type="match status" value="1"/>
</dbReference>
<gene>
    <name evidence="7" type="ORF">GLAREA_06567</name>
</gene>
<evidence type="ECO:0000313" key="7">
    <source>
        <dbReference type="EMBL" id="EPE33554.1"/>
    </source>
</evidence>
<feature type="region of interest" description="Disordered" evidence="6">
    <location>
        <begin position="765"/>
        <end position="791"/>
    </location>
</feature>
<comment type="subcellular location">
    <subcellularLocation>
        <location evidence="1">Mitochondrion</location>
    </subcellularLocation>
</comment>
<feature type="region of interest" description="Disordered" evidence="6">
    <location>
        <begin position="86"/>
        <end position="106"/>
    </location>
</feature>
<dbReference type="PROSITE" id="PS51375">
    <property type="entry name" value="PPR"/>
    <property type="match status" value="1"/>
</dbReference>
<feature type="compositionally biased region" description="Polar residues" evidence="6">
    <location>
        <begin position="44"/>
        <end position="54"/>
    </location>
</feature>
<dbReference type="GeneID" id="19465620"/>
<dbReference type="InterPro" id="IPR024319">
    <property type="entry name" value="ATPase_expression_mit"/>
</dbReference>
<keyword evidence="3" id="KW-0809">Transit peptide</keyword>
<protein>
    <recommendedName>
        <fullName evidence="9">Pentatricopeptide repeat-containing protein</fullName>
    </recommendedName>
</protein>
<evidence type="ECO:0000256" key="2">
    <source>
        <dbReference type="ARBA" id="ARBA00022737"/>
    </source>
</evidence>
<dbReference type="eggNOG" id="ENOG502SN7Z">
    <property type="taxonomic scope" value="Eukaryota"/>
</dbReference>
<sequence length="791" mass="91762">MCGLVSAVEAMRSRAVTYGPGRRSCRTRWGTNLIVHRIRQQKAFSSSPFTQDQLETSEEEKLKPDQLETSEEEKWKARFENSVEELGATTYRPQDLGTPRQPPPRLPRLAQPLPQLDHTDGHFPILYGRNRRSHRIKEKRGYIKNVVPGIENYNLRSVEREHPWETSKSPRKALLDALRIGTHHSVLRCLIRLVMAGTERFAFLTEIPSTTFSEILKSLDPHYFLDEYQRRYKTIIKPRHMEILSLTQRGFDSYHKFASLFLSEMTPIIRARRAIGPLTLTDYSYLLKCARATGRLHEANAIWREMKNGKIKPDLDCYNSYMGVLCWSETSNIGQYTSLRVIPRNFAPRRWDLPPEDLQGHRVGIGGIKQKIVELFQEMVTYGLAGDERTFCCMMIGFARERDLSNVGTLLKRVWDIDVDAVVASQGYERPARRYEANSPFYPTNQLLYTIAHVYAINHHIATALRLIDYISRQYSIDIEHNVWTELMNWTYTLAVPRTWKYVERLKFEEPDDEGLYQTGISDASVSDNTGNLTLPAYSVVNLWNTLIAEPYNVKPSVELVNLPILRMIRNMSAVRALDMMEVGRYYFKEEVSQLNSLQAEIKSLMMKDSKHPALEDMIQTLHLSQLKVRHNRALIRNWVRKILTMKFDGYPPGHWAEIHMPRMIRDWDIFLDKWVTITTETGVMNLRTHSLELNRLRAWRFRYGNKEAKLHRMARRGEPRRVVADRRNLVRHVDAVHSRGKKVSWSKRYKKTPFFAGAIVSTRGKGASTGGRSLAQEEASNRPVTLADML</sequence>
<feature type="compositionally biased region" description="Basic and acidic residues" evidence="6">
    <location>
        <begin position="59"/>
        <end position="74"/>
    </location>
</feature>
<evidence type="ECO:0000256" key="6">
    <source>
        <dbReference type="SAM" id="MobiDB-lite"/>
    </source>
</evidence>
<evidence type="ECO:0000256" key="4">
    <source>
        <dbReference type="ARBA" id="ARBA00023128"/>
    </source>
</evidence>
<evidence type="ECO:0000256" key="3">
    <source>
        <dbReference type="ARBA" id="ARBA00022946"/>
    </source>
</evidence>
<dbReference type="STRING" id="1116229.S3D8S9"/>
<dbReference type="Proteomes" id="UP000016922">
    <property type="component" value="Unassembled WGS sequence"/>
</dbReference>
<feature type="repeat" description="PPR" evidence="5">
    <location>
        <begin position="279"/>
        <end position="313"/>
    </location>
</feature>
<name>S3D8S9_GLAL2</name>
<dbReference type="OMA" id="LYYGHEM"/>
<dbReference type="InterPro" id="IPR011990">
    <property type="entry name" value="TPR-like_helical_dom_sf"/>
</dbReference>
<dbReference type="RefSeq" id="XP_008078706.1">
    <property type="nucleotide sequence ID" value="XM_008080515.1"/>
</dbReference>
<dbReference type="AlphaFoldDB" id="S3D8S9"/>
<accession>S3D8S9</accession>
<keyword evidence="4" id="KW-0496">Mitochondrion</keyword>
<dbReference type="GO" id="GO:0005739">
    <property type="term" value="C:mitochondrion"/>
    <property type="evidence" value="ECO:0007669"/>
    <property type="project" value="UniProtKB-SubCell"/>
</dbReference>
<keyword evidence="8" id="KW-1185">Reference proteome</keyword>
<keyword evidence="2" id="KW-0677">Repeat</keyword>
<organism evidence="7 8">
    <name type="scientific">Glarea lozoyensis (strain ATCC 20868 / MF5171)</name>
    <dbReference type="NCBI Taxonomy" id="1116229"/>
    <lineage>
        <taxon>Eukaryota</taxon>
        <taxon>Fungi</taxon>
        <taxon>Dikarya</taxon>
        <taxon>Ascomycota</taxon>
        <taxon>Pezizomycotina</taxon>
        <taxon>Leotiomycetes</taxon>
        <taxon>Helotiales</taxon>
        <taxon>Helotiaceae</taxon>
        <taxon>Glarea</taxon>
    </lineage>
</organism>
<dbReference type="EMBL" id="KE145357">
    <property type="protein sequence ID" value="EPE33554.1"/>
    <property type="molecule type" value="Genomic_DNA"/>
</dbReference>
<proteinExistence type="predicted"/>
<dbReference type="KEGG" id="glz:GLAREA_06567"/>
<reference evidence="7 8" key="1">
    <citation type="journal article" date="2013" name="BMC Genomics">
        <title>Genomics-driven discovery of the pneumocandin biosynthetic gene cluster in the fungus Glarea lozoyensis.</title>
        <authorList>
            <person name="Chen L."/>
            <person name="Yue Q."/>
            <person name="Zhang X."/>
            <person name="Xiang M."/>
            <person name="Wang C."/>
            <person name="Li S."/>
            <person name="Che Y."/>
            <person name="Ortiz-Lopez F.J."/>
            <person name="Bills G.F."/>
            <person name="Liu X."/>
            <person name="An Z."/>
        </authorList>
    </citation>
    <scope>NUCLEOTIDE SEQUENCE [LARGE SCALE GENOMIC DNA]</scope>
    <source>
        <strain evidence="8">ATCC 20868 / MF5171</strain>
    </source>
</reference>
<evidence type="ECO:0000256" key="5">
    <source>
        <dbReference type="PROSITE-ProRule" id="PRU00708"/>
    </source>
</evidence>
<evidence type="ECO:0000313" key="8">
    <source>
        <dbReference type="Proteomes" id="UP000016922"/>
    </source>
</evidence>
<dbReference type="HOGENOM" id="CLU_354890_0_0_1"/>
<dbReference type="Pfam" id="PF13812">
    <property type="entry name" value="PPR_3"/>
    <property type="match status" value="1"/>
</dbReference>
<dbReference type="OrthoDB" id="185373at2759"/>
<feature type="region of interest" description="Disordered" evidence="6">
    <location>
        <begin position="44"/>
        <end position="74"/>
    </location>
</feature>
<dbReference type="InterPro" id="IPR002885">
    <property type="entry name" value="PPR_rpt"/>
</dbReference>
<evidence type="ECO:0008006" key="9">
    <source>
        <dbReference type="Google" id="ProtNLM"/>
    </source>
</evidence>
<evidence type="ECO:0000256" key="1">
    <source>
        <dbReference type="ARBA" id="ARBA00004173"/>
    </source>
</evidence>
<dbReference type="PANTHER" id="PTHR47932:SF44">
    <property type="entry name" value="MIOREX COMPLEX COMPONENT 1"/>
    <property type="match status" value="1"/>
</dbReference>